<feature type="region of interest" description="Disordered" evidence="1">
    <location>
        <begin position="418"/>
        <end position="459"/>
    </location>
</feature>
<comment type="caution">
    <text evidence="3">The sequence shown here is derived from an EMBL/GenBank/DDBJ whole genome shotgun (WGS) entry which is preliminary data.</text>
</comment>
<dbReference type="SUPFAM" id="SSF63748">
    <property type="entry name" value="Tudor/PWWP/MBT"/>
    <property type="match status" value="1"/>
</dbReference>
<feature type="compositionally biased region" description="Polar residues" evidence="1">
    <location>
        <begin position="339"/>
        <end position="348"/>
    </location>
</feature>
<dbReference type="CDD" id="cd05162">
    <property type="entry name" value="PWWP"/>
    <property type="match status" value="1"/>
</dbReference>
<reference evidence="3" key="1">
    <citation type="submission" date="2019-10" db="EMBL/GenBank/DDBJ databases">
        <authorList>
            <person name="Zhang R."/>
            <person name="Pan Y."/>
            <person name="Wang J."/>
            <person name="Ma R."/>
            <person name="Yu S."/>
        </authorList>
    </citation>
    <scope>NUCLEOTIDE SEQUENCE</scope>
    <source>
        <strain evidence="3">LA-IB0</strain>
        <tissue evidence="3">Leaf</tissue>
    </source>
</reference>
<evidence type="ECO:0000313" key="4">
    <source>
        <dbReference type="Proteomes" id="UP000826271"/>
    </source>
</evidence>
<feature type="compositionally biased region" description="Acidic residues" evidence="1">
    <location>
        <begin position="39"/>
        <end position="49"/>
    </location>
</feature>
<feature type="region of interest" description="Disordered" evidence="1">
    <location>
        <begin position="95"/>
        <end position="123"/>
    </location>
</feature>
<feature type="compositionally biased region" description="Basic and acidic residues" evidence="1">
    <location>
        <begin position="774"/>
        <end position="795"/>
    </location>
</feature>
<evidence type="ECO:0000256" key="1">
    <source>
        <dbReference type="SAM" id="MobiDB-lite"/>
    </source>
</evidence>
<feature type="compositionally biased region" description="Basic and acidic residues" evidence="1">
    <location>
        <begin position="1042"/>
        <end position="1052"/>
    </location>
</feature>
<feature type="region of interest" description="Disordered" evidence="1">
    <location>
        <begin position="334"/>
        <end position="355"/>
    </location>
</feature>
<sequence>MEDEQGDVGPGSSGGISELPLSDDLPSETVVENMGGENQVEESFEEGDGGEIMVEVVGSDVFVDGIGGRKDGDLGSGEVGDLEGHVNVSEAMDVLSEGGGDKKGESDVGFSGSRGEQNDVVTNKENVDVGVTNKENVDDEVWNPGIEAMDVSTSEVVESMAGKAEQGLVTSEDKMIKDEAVVKDSVIVTPEPLSCPLEATVEEKVAIVEEKGTIVEDKVAIVEEKGVIVEEIVAIVEEKGAIVEEKGTIVEEKGVIVEEKGADLEEKVAIAEKEEILPSSDNAESHDHLVADSMMTADGGQVVPSEGPDNVHVDGIDSLVGEVGLVNASAGGEVLATGSPKNEANAESASPHGDGVEAELVDEKEVLDAESKGSILISGAQVSNVQIENQSCLNEFQSVEAVLEEKVGIIEKGEILPSSDTAASHDDLGANSVTSREATNAADGGNAVSTSAGGVEAKSDDGNKVLAAESNKTDALVSDVQGEATYGIDGVSHARGMEIDHVMDLKEQDSDINMPDSGGVSNDECLKIDEELKTDMVHQNHASSSEPTQLLDGGDTAEGKEDNSLDFKIQVDAEENQMNTASSSCPQEEQIVHDEDQTPISKSASEVINDQKVSIPEVEARRGDESREKVEEVDSEILMQSIPALDDASAENAHLPAQGECSMVETTDVTIADHVAANDIIELENVVEECGSPRGNEQEVFVQISETPNRGADKLEGINLMPNEVANVAAISDITPGITEKAELHVDNSMEEVNKSMEAQDCSVKSNGHYIMEDHTSEEKPVEIEEGESDQKYHEDDYEEPELGNEEHSSETDQLKLLNEEPVKYSNRLRMNQSGYFSPPENEGQFAVSDLVWGKVRSHPWWPGQIFDPSDASDKAVKYYKKDAYLVAYFGDRTFAWNDASVLKPFRSHFYQIEKQSNSEAFQNAVTSALEEVSRRVELGLACSCIPKDAYSEIETQIVENAGIREESTRRYGVDQSSKASLFEPDKLLEYVRDLAPRAASGADRLDLVIARAQLSAFYRFKGYRLPAGFPTSGELLENEEDTKKLSDEVGNSHKRKHTPRDSPTSRKKERSLVELMGGDEYLPDVEDESIEKDSITDVSDKRVSVYGAKLSTSMNQTPKPSFKIGERISRVASQLTGATSLVKCQNAETGIDGSSKISAESSSLNEMLLQLQMVAQDPKKGDFLNSTKTFLLGFRSSISLNKRSRKKKVDTTIGGSGEDFEFDDVNDSYWTDRIVQNYAEEQLLHKSENGGNNLQVVTFDAEKSVKSGRRPYSRKRYSTGSFPMEATEFEENIKRRKQESSPAELILNFAERKSVPSEINLNKMFRRFGPLMESETEVDHESGRAKIIFKRGSDAEVAHNSAEKFNIFGPVLVNYQIGYSPLISVKISPLAIPQFQEDVTLMI</sequence>
<feature type="region of interest" description="Disordered" evidence="1">
    <location>
        <begin position="774"/>
        <end position="814"/>
    </location>
</feature>
<dbReference type="Pfam" id="PF00855">
    <property type="entry name" value="PWWP"/>
    <property type="match status" value="1"/>
</dbReference>
<protein>
    <recommendedName>
        <fullName evidence="2">PWWP domain-containing protein</fullName>
    </recommendedName>
</protein>
<proteinExistence type="predicted"/>
<feature type="region of interest" description="Disordered" evidence="1">
    <location>
        <begin position="1"/>
        <end position="50"/>
    </location>
</feature>
<dbReference type="EMBL" id="WHWC01000006">
    <property type="protein sequence ID" value="KAG8380427.1"/>
    <property type="molecule type" value="Genomic_DNA"/>
</dbReference>
<feature type="compositionally biased region" description="Basic and acidic residues" evidence="1">
    <location>
        <begin position="1060"/>
        <end position="1073"/>
    </location>
</feature>
<dbReference type="PROSITE" id="PS50812">
    <property type="entry name" value="PWWP"/>
    <property type="match status" value="1"/>
</dbReference>
<organism evidence="3 4">
    <name type="scientific">Buddleja alternifolia</name>
    <dbReference type="NCBI Taxonomy" id="168488"/>
    <lineage>
        <taxon>Eukaryota</taxon>
        <taxon>Viridiplantae</taxon>
        <taxon>Streptophyta</taxon>
        <taxon>Embryophyta</taxon>
        <taxon>Tracheophyta</taxon>
        <taxon>Spermatophyta</taxon>
        <taxon>Magnoliopsida</taxon>
        <taxon>eudicotyledons</taxon>
        <taxon>Gunneridae</taxon>
        <taxon>Pentapetalae</taxon>
        <taxon>asterids</taxon>
        <taxon>lamiids</taxon>
        <taxon>Lamiales</taxon>
        <taxon>Scrophulariaceae</taxon>
        <taxon>Buddlejeae</taxon>
        <taxon>Buddleja</taxon>
    </lineage>
</organism>
<evidence type="ECO:0000259" key="2">
    <source>
        <dbReference type="PROSITE" id="PS50812"/>
    </source>
</evidence>
<name>A0AAV6XIK8_9LAMI</name>
<gene>
    <name evidence="3" type="ORF">BUALT_Bualt06G0014200</name>
</gene>
<accession>A0AAV6XIK8</accession>
<feature type="domain" description="PWWP" evidence="2">
    <location>
        <begin position="848"/>
        <end position="909"/>
    </location>
</feature>
<evidence type="ECO:0000313" key="3">
    <source>
        <dbReference type="EMBL" id="KAG8380427.1"/>
    </source>
</evidence>
<dbReference type="Proteomes" id="UP000826271">
    <property type="component" value="Unassembled WGS sequence"/>
</dbReference>
<dbReference type="PANTHER" id="PTHR42851:SF4">
    <property type="entry name" value="PWWP DOMAIN-CONTAINING PROTEIN"/>
    <property type="match status" value="1"/>
</dbReference>
<feature type="region of interest" description="Disordered" evidence="1">
    <location>
        <begin position="538"/>
        <end position="561"/>
    </location>
</feature>
<keyword evidence="4" id="KW-1185">Reference proteome</keyword>
<feature type="compositionally biased region" description="Basic and acidic residues" evidence="1">
    <location>
        <begin position="805"/>
        <end position="814"/>
    </location>
</feature>
<dbReference type="SMART" id="SM00293">
    <property type="entry name" value="PWWP"/>
    <property type="match status" value="1"/>
</dbReference>
<dbReference type="PANTHER" id="PTHR42851">
    <property type="entry name" value="ALDOLASE-RELATED"/>
    <property type="match status" value="1"/>
</dbReference>
<feature type="region of interest" description="Disordered" evidence="1">
    <location>
        <begin position="1032"/>
        <end position="1073"/>
    </location>
</feature>
<dbReference type="Gene3D" id="2.30.30.140">
    <property type="match status" value="1"/>
</dbReference>
<dbReference type="InterPro" id="IPR053063">
    <property type="entry name" value="PWWP_domain_containing_PDP"/>
</dbReference>
<dbReference type="InterPro" id="IPR000313">
    <property type="entry name" value="PWWP_dom"/>
</dbReference>